<feature type="non-terminal residue" evidence="1">
    <location>
        <position position="281"/>
    </location>
</feature>
<dbReference type="InterPro" id="IPR025667">
    <property type="entry name" value="SprB_repeat"/>
</dbReference>
<dbReference type="EMBL" id="UINC01155814">
    <property type="protein sequence ID" value="SVD51886.1"/>
    <property type="molecule type" value="Genomic_DNA"/>
</dbReference>
<reference evidence="1" key="1">
    <citation type="submission" date="2018-05" db="EMBL/GenBank/DDBJ databases">
        <authorList>
            <person name="Lanie J.A."/>
            <person name="Ng W.-L."/>
            <person name="Kazmierczak K.M."/>
            <person name="Andrzejewski T.M."/>
            <person name="Davidsen T.M."/>
            <person name="Wayne K.J."/>
            <person name="Tettelin H."/>
            <person name="Glass J.I."/>
            <person name="Rusch D."/>
            <person name="Podicherti R."/>
            <person name="Tsui H.-C.T."/>
            <person name="Winkler M.E."/>
        </authorList>
    </citation>
    <scope>NUCLEOTIDE SEQUENCE</scope>
</reference>
<dbReference type="Gene3D" id="2.60.40.740">
    <property type="match status" value="1"/>
</dbReference>
<name>A0A382VZ43_9ZZZZ</name>
<protein>
    <submittedName>
        <fullName evidence="1">Uncharacterized protein</fullName>
    </submittedName>
</protein>
<evidence type="ECO:0000313" key="1">
    <source>
        <dbReference type="EMBL" id="SVD51886.1"/>
    </source>
</evidence>
<dbReference type="AlphaFoldDB" id="A0A382VZ43"/>
<accession>A0A382VZ43</accession>
<gene>
    <name evidence="1" type="ORF">METZ01_LOCUS404740</name>
</gene>
<organism evidence="1">
    <name type="scientific">marine metagenome</name>
    <dbReference type="NCBI Taxonomy" id="408172"/>
    <lineage>
        <taxon>unclassified sequences</taxon>
        <taxon>metagenomes</taxon>
        <taxon>ecological metagenomes</taxon>
    </lineage>
</organism>
<sequence length="281" mass="29218">YFSASMTVDAEPQCNGDLTGAATVSVSSGSGLYSYAWDNGATTASISGVAAGTYCVVATDDSLGCVDTTCVTITEPSAMVVTGIILPSSTPVSNNGSVDLSVSGGTPCATSIQVGSGSVSSYLHRVWYTFYMDGRSQLTYEAAELAALGMNTGDIIDEFGWKILSQTGSAATWPMNGANLSFNGTNVWSGTHQAVVGLNNFVLSNPYTYTGGDLVVEWCFDNTSYLSGNNMFECTSVAPNLCISRYQDNAVGCVLTGLSSYSLDGPNAYIVFQAASGYTFA</sequence>
<dbReference type="Pfam" id="PF13573">
    <property type="entry name" value="SprB"/>
    <property type="match status" value="1"/>
</dbReference>
<feature type="non-terminal residue" evidence="1">
    <location>
        <position position="1"/>
    </location>
</feature>
<proteinExistence type="predicted"/>